<evidence type="ECO:0000256" key="1">
    <source>
        <dbReference type="SAM" id="Phobius"/>
    </source>
</evidence>
<dbReference type="Proteomes" id="UP000229901">
    <property type="component" value="Unassembled WGS sequence"/>
</dbReference>
<accession>A0A2H0V4C9</accession>
<keyword evidence="1" id="KW-0812">Transmembrane</keyword>
<reference evidence="3" key="1">
    <citation type="submission" date="2017-09" db="EMBL/GenBank/DDBJ databases">
        <title>Depth-based differentiation of microbial function through sediment-hosted aquifers and enrichment of novel symbionts in the deep terrestrial subsurface.</title>
        <authorList>
            <person name="Probst A.J."/>
            <person name="Ladd B."/>
            <person name="Jarett J.K."/>
            <person name="Geller-Mcgrath D.E."/>
            <person name="Sieber C.M.K."/>
            <person name="Emerson J.B."/>
            <person name="Anantharaman K."/>
            <person name="Thomas B.C."/>
            <person name="Malmstrom R."/>
            <person name="Stieglmeier M."/>
            <person name="Klingl A."/>
            <person name="Woyke T."/>
            <person name="Ryan C.M."/>
            <person name="Banfield J.F."/>
        </authorList>
    </citation>
    <scope>NUCLEOTIDE SEQUENCE [LARGE SCALE GENOMIC DNA]</scope>
</reference>
<dbReference type="AlphaFoldDB" id="A0A2H0V4C9"/>
<dbReference type="EMBL" id="PFAP01000029">
    <property type="protein sequence ID" value="PIR93932.1"/>
    <property type="molecule type" value="Genomic_DNA"/>
</dbReference>
<feature type="transmembrane region" description="Helical" evidence="1">
    <location>
        <begin position="127"/>
        <end position="146"/>
    </location>
</feature>
<feature type="transmembrane region" description="Helical" evidence="1">
    <location>
        <begin position="41"/>
        <end position="65"/>
    </location>
</feature>
<keyword evidence="1" id="KW-1133">Transmembrane helix</keyword>
<evidence type="ECO:0000313" key="3">
    <source>
        <dbReference type="Proteomes" id="UP000229901"/>
    </source>
</evidence>
<organism evidence="2 3">
    <name type="scientific">Candidatus Falkowbacteria bacterium CG10_big_fil_rev_8_21_14_0_10_39_11</name>
    <dbReference type="NCBI Taxonomy" id="1974565"/>
    <lineage>
        <taxon>Bacteria</taxon>
        <taxon>Candidatus Falkowiibacteriota</taxon>
    </lineage>
</organism>
<evidence type="ECO:0000313" key="2">
    <source>
        <dbReference type="EMBL" id="PIR93932.1"/>
    </source>
</evidence>
<proteinExistence type="predicted"/>
<name>A0A2H0V4C9_9BACT</name>
<sequence length="159" mass="17650">MLKKLAPYTFPIIAMVIFLVQQSNGSTVGAFREAGYFLYKANLIAYGIIIIGSALLSLVLLPLLIKLLNAGALKEMDTEKLVDIANRTRKIFSPQLLLKMLVVDIQRIVGGWAIYKSTLLAQNMSELNITYLALGVMFVCSGYLVPWSRILKTLPKEAK</sequence>
<protein>
    <submittedName>
        <fullName evidence="2">Uncharacterized protein</fullName>
    </submittedName>
</protein>
<keyword evidence="1" id="KW-0472">Membrane</keyword>
<gene>
    <name evidence="2" type="ORF">COT97_03975</name>
</gene>
<comment type="caution">
    <text evidence="2">The sequence shown here is derived from an EMBL/GenBank/DDBJ whole genome shotgun (WGS) entry which is preliminary data.</text>
</comment>